<keyword evidence="1" id="KW-0472">Membrane</keyword>
<evidence type="ECO:0000313" key="2">
    <source>
        <dbReference type="EMBL" id="EAA17708.1"/>
    </source>
</evidence>
<dbReference type="EMBL" id="AABL01001820">
    <property type="protein sequence ID" value="EAA17708.1"/>
    <property type="molecule type" value="Genomic_DNA"/>
</dbReference>
<reference evidence="2 3" key="1">
    <citation type="journal article" date="2002" name="Nature">
        <title>Genome sequence and comparative analysis of the model rodent malaria parasite Plasmodium yoelii yoelii.</title>
        <authorList>
            <person name="Carlton J.M."/>
            <person name="Angiuoli S.V."/>
            <person name="Suh B.B."/>
            <person name="Kooij T.W."/>
            <person name="Pertea M."/>
            <person name="Silva J.C."/>
            <person name="Ermolaeva M.D."/>
            <person name="Allen J.E."/>
            <person name="Selengut J.D."/>
            <person name="Koo H.L."/>
            <person name="Peterson J.D."/>
            <person name="Pop M."/>
            <person name="Kosack D.S."/>
            <person name="Shumway M.F."/>
            <person name="Bidwell S.L."/>
            <person name="Shallom S.J."/>
            <person name="van Aken S.E."/>
            <person name="Riedmuller S.B."/>
            <person name="Feldblyum T.V."/>
            <person name="Cho J.K."/>
            <person name="Quackenbush J."/>
            <person name="Sedegah M."/>
            <person name="Shoaibi A."/>
            <person name="Cummings L.M."/>
            <person name="Florens L."/>
            <person name="Yates J.R."/>
            <person name="Raine J.D."/>
            <person name="Sinden R.E."/>
            <person name="Harris M.A."/>
            <person name="Cunningham D.A."/>
            <person name="Preiser P.R."/>
            <person name="Bergman L.W."/>
            <person name="Vaidya A.B."/>
            <person name="van Lin L.H."/>
            <person name="Janse C.J."/>
            <person name="Waters A.P."/>
            <person name="Smith H.O."/>
            <person name="White O.R."/>
            <person name="Salzberg S.L."/>
            <person name="Venter J.C."/>
            <person name="Fraser C.M."/>
            <person name="Hoffman S.L."/>
            <person name="Gardner M.J."/>
            <person name="Carucci D.J."/>
        </authorList>
    </citation>
    <scope>NUCLEOTIDE SEQUENCE [LARGE SCALE GENOMIC DNA]</scope>
    <source>
        <strain evidence="2 3">17XNL</strain>
    </source>
</reference>
<evidence type="ECO:0000256" key="1">
    <source>
        <dbReference type="SAM" id="Phobius"/>
    </source>
</evidence>
<evidence type="ECO:0000313" key="3">
    <source>
        <dbReference type="Proteomes" id="UP000008553"/>
    </source>
</evidence>
<organism evidence="2 3">
    <name type="scientific">Plasmodium yoelii yoelii</name>
    <dbReference type="NCBI Taxonomy" id="73239"/>
    <lineage>
        <taxon>Eukaryota</taxon>
        <taxon>Sar</taxon>
        <taxon>Alveolata</taxon>
        <taxon>Apicomplexa</taxon>
        <taxon>Aconoidasida</taxon>
        <taxon>Haemosporida</taxon>
        <taxon>Plasmodiidae</taxon>
        <taxon>Plasmodium</taxon>
        <taxon>Plasmodium (Vinckeia)</taxon>
    </lineage>
</organism>
<dbReference type="InParanoid" id="Q7RCX2"/>
<keyword evidence="3" id="KW-1185">Reference proteome</keyword>
<comment type="caution">
    <text evidence="2">The sequence shown here is derived from an EMBL/GenBank/DDBJ whole genome shotgun (WGS) entry which is preliminary data.</text>
</comment>
<dbReference type="AlphaFoldDB" id="Q7RCX2"/>
<keyword evidence="1" id="KW-1133">Transmembrane helix</keyword>
<dbReference type="PaxDb" id="73239-Q7RCX2"/>
<protein>
    <submittedName>
        <fullName evidence="2">Uncharacterized protein</fullName>
    </submittedName>
</protein>
<keyword evidence="1" id="KW-0812">Transmembrane</keyword>
<feature type="transmembrane region" description="Helical" evidence="1">
    <location>
        <begin position="34"/>
        <end position="53"/>
    </location>
</feature>
<name>Q7RCX2_PLAYO</name>
<gene>
    <name evidence="2" type="ORF">PY05655</name>
</gene>
<dbReference type="Proteomes" id="UP000008553">
    <property type="component" value="Unassembled WGS sequence"/>
</dbReference>
<proteinExistence type="predicted"/>
<sequence length="55" mass="6582">MYSQRSITINMKKATSHLFIKYNYNSINLEQLPTIQYTFILMIIFLMLINHITNV</sequence>
<accession>Q7RCX2</accession>